<gene>
    <name evidence="1" type="ORF">ACIP2Z_39035</name>
</gene>
<proteinExistence type="predicted"/>
<dbReference type="RefSeq" id="WP_402076280.1">
    <property type="nucleotide sequence ID" value="NZ_JBIVGG010000022.1"/>
</dbReference>
<name>A0ABW8FS62_9ACTN</name>
<keyword evidence="2" id="KW-1185">Reference proteome</keyword>
<evidence type="ECO:0000313" key="1">
    <source>
        <dbReference type="EMBL" id="MFJ4084926.1"/>
    </source>
</evidence>
<comment type="caution">
    <text evidence="1">The sequence shown here is derived from an EMBL/GenBank/DDBJ whole genome shotgun (WGS) entry which is preliminary data.</text>
</comment>
<reference evidence="1 2" key="1">
    <citation type="submission" date="2024-10" db="EMBL/GenBank/DDBJ databases">
        <title>The Natural Products Discovery Center: Release of the First 8490 Sequenced Strains for Exploring Actinobacteria Biosynthetic Diversity.</title>
        <authorList>
            <person name="Kalkreuter E."/>
            <person name="Kautsar S.A."/>
            <person name="Yang D."/>
            <person name="Bader C.D."/>
            <person name="Teijaro C.N."/>
            <person name="Fluegel L."/>
            <person name="Davis C.M."/>
            <person name="Simpson J.R."/>
            <person name="Lauterbach L."/>
            <person name="Steele A.D."/>
            <person name="Gui C."/>
            <person name="Meng S."/>
            <person name="Li G."/>
            <person name="Viehrig K."/>
            <person name="Ye F."/>
            <person name="Su P."/>
            <person name="Kiefer A.F."/>
            <person name="Nichols A."/>
            <person name="Cepeda A.J."/>
            <person name="Yan W."/>
            <person name="Fan B."/>
            <person name="Jiang Y."/>
            <person name="Adhikari A."/>
            <person name="Zheng C.-J."/>
            <person name="Schuster L."/>
            <person name="Cowan T.M."/>
            <person name="Smanski M.J."/>
            <person name="Chevrette M.G."/>
            <person name="De Carvalho L.P.S."/>
            <person name="Shen B."/>
        </authorList>
    </citation>
    <scope>NUCLEOTIDE SEQUENCE [LARGE SCALE GENOMIC DNA]</scope>
    <source>
        <strain evidence="1 2">NPDC089932</strain>
    </source>
</reference>
<sequence length="81" mass="9047">MAEREAPRKLRVTFEFTIPPGLPTNVRTNRRKAAVDAMKTAVTAIAARELPPETSMTVRHEWAYAWQDTTTEPVTLGPEAP</sequence>
<organism evidence="1 2">
    <name type="scientific">Streptomyces iakyrus</name>
    <dbReference type="NCBI Taxonomy" id="68219"/>
    <lineage>
        <taxon>Bacteria</taxon>
        <taxon>Bacillati</taxon>
        <taxon>Actinomycetota</taxon>
        <taxon>Actinomycetes</taxon>
        <taxon>Kitasatosporales</taxon>
        <taxon>Streptomycetaceae</taxon>
        <taxon>Streptomyces</taxon>
    </lineage>
</organism>
<accession>A0ABW8FS62</accession>
<dbReference type="EMBL" id="JBIVGG010000022">
    <property type="protein sequence ID" value="MFJ4084926.1"/>
    <property type="molecule type" value="Genomic_DNA"/>
</dbReference>
<dbReference type="Proteomes" id="UP001617511">
    <property type="component" value="Unassembled WGS sequence"/>
</dbReference>
<protein>
    <submittedName>
        <fullName evidence="1">Uncharacterized protein</fullName>
    </submittedName>
</protein>
<evidence type="ECO:0000313" key="2">
    <source>
        <dbReference type="Proteomes" id="UP001617511"/>
    </source>
</evidence>